<dbReference type="RefSeq" id="WP_320290887.1">
    <property type="nucleotide sequence ID" value="NZ_JAVIIW010000057.1"/>
</dbReference>
<feature type="transmembrane region" description="Helical" evidence="6">
    <location>
        <begin position="76"/>
        <end position="100"/>
    </location>
</feature>
<proteinExistence type="predicted"/>
<keyword evidence="4 6" id="KW-1133">Transmembrane helix</keyword>
<evidence type="ECO:0000256" key="3">
    <source>
        <dbReference type="ARBA" id="ARBA00022692"/>
    </source>
</evidence>
<evidence type="ECO:0000313" key="7">
    <source>
        <dbReference type="EMBL" id="MDX8482798.1"/>
    </source>
</evidence>
<gene>
    <name evidence="7" type="ORF">RFN28_30695</name>
</gene>
<evidence type="ECO:0000256" key="2">
    <source>
        <dbReference type="ARBA" id="ARBA00022475"/>
    </source>
</evidence>
<evidence type="ECO:0000256" key="5">
    <source>
        <dbReference type="ARBA" id="ARBA00023136"/>
    </source>
</evidence>
<keyword evidence="5 6" id="KW-0472">Membrane</keyword>
<comment type="subcellular location">
    <subcellularLocation>
        <location evidence="1">Cell membrane</location>
        <topology evidence="1">Multi-pass membrane protein</topology>
    </subcellularLocation>
</comment>
<dbReference type="EMBL" id="JAVIIW010000057">
    <property type="protein sequence ID" value="MDX8482798.1"/>
    <property type="molecule type" value="Genomic_DNA"/>
</dbReference>
<keyword evidence="2" id="KW-1003">Cell membrane</keyword>
<feature type="transmembrane region" description="Helical" evidence="6">
    <location>
        <begin position="272"/>
        <end position="300"/>
    </location>
</feature>
<dbReference type="Pfam" id="PF03706">
    <property type="entry name" value="LPG_synthase_TM"/>
    <property type="match status" value="1"/>
</dbReference>
<comment type="caution">
    <text evidence="7">The sequence shown here is derived from an EMBL/GenBank/DDBJ whole genome shotgun (WGS) entry which is preliminary data.</text>
</comment>
<evidence type="ECO:0000256" key="4">
    <source>
        <dbReference type="ARBA" id="ARBA00022989"/>
    </source>
</evidence>
<feature type="transmembrane region" description="Helical" evidence="6">
    <location>
        <begin position="163"/>
        <end position="182"/>
    </location>
</feature>
<reference evidence="7 8" key="1">
    <citation type="submission" date="2023-08" db="EMBL/GenBank/DDBJ databases">
        <title>Implementing the SeqCode for naming new Mesorhizobium species isolated from Vachellia karroo root nodules.</title>
        <authorList>
            <person name="Van Lill M."/>
        </authorList>
    </citation>
    <scope>NUCLEOTIDE SEQUENCE [LARGE SCALE GENOMIC DNA]</scope>
    <source>
        <strain evidence="7 8">VK24D</strain>
    </source>
</reference>
<feature type="transmembrane region" description="Helical" evidence="6">
    <location>
        <begin position="7"/>
        <end position="24"/>
    </location>
</feature>
<name>A0ABU4Y929_9HYPH</name>
<feature type="transmembrane region" description="Helical" evidence="6">
    <location>
        <begin position="202"/>
        <end position="224"/>
    </location>
</feature>
<evidence type="ECO:0000256" key="6">
    <source>
        <dbReference type="SAM" id="Phobius"/>
    </source>
</evidence>
<keyword evidence="3 6" id="KW-0812">Transmembrane</keyword>
<dbReference type="InterPro" id="IPR022791">
    <property type="entry name" value="L-PG_synthase/AglD"/>
</dbReference>
<protein>
    <submittedName>
        <fullName evidence="7">YbhN family protein</fullName>
    </submittedName>
</protein>
<sequence>MNWRRYFWPVIGIAAVVFSLWLLVHELRGISIDDVWDGIAAIPPRGWILAALSSVVAYASLAGYDHIALLHIGKKVSWLFVTLCSFTTYALSHNIGGSVISGAVIRYRAYGTRGLTGQDVGVLVAICWITFVLSSLLVGGLVLVLEPQIIGRFSGTPHRGPAIAAGLAMLILVGAYIFGSWLHLKPLKIGSFQLHYPALPIVARQLLIGPVELLAAAAIIYFALPAAGNPGYFVVLGVFMVSFSVGLLSHAPGALGVFEVVFLTGFSDMDPVGVLAALLVFRLFYLIIPLLIGLCMVLLFEHSQYSRGEG</sequence>
<accession>A0ABU4Y929</accession>
<feature type="transmembrane region" description="Helical" evidence="6">
    <location>
        <begin position="44"/>
        <end position="64"/>
    </location>
</feature>
<evidence type="ECO:0000313" key="8">
    <source>
        <dbReference type="Proteomes" id="UP001287059"/>
    </source>
</evidence>
<feature type="transmembrane region" description="Helical" evidence="6">
    <location>
        <begin position="120"/>
        <end position="143"/>
    </location>
</feature>
<evidence type="ECO:0000256" key="1">
    <source>
        <dbReference type="ARBA" id="ARBA00004651"/>
    </source>
</evidence>
<keyword evidence="8" id="KW-1185">Reference proteome</keyword>
<dbReference type="Proteomes" id="UP001287059">
    <property type="component" value="Unassembled WGS sequence"/>
</dbReference>
<organism evidence="7 8">
    <name type="scientific">Mesorhizobium album</name>
    <dbReference type="NCBI Taxonomy" id="3072314"/>
    <lineage>
        <taxon>Bacteria</taxon>
        <taxon>Pseudomonadati</taxon>
        <taxon>Pseudomonadota</taxon>
        <taxon>Alphaproteobacteria</taxon>
        <taxon>Hyphomicrobiales</taxon>
        <taxon>Phyllobacteriaceae</taxon>
        <taxon>Mesorhizobium</taxon>
    </lineage>
</organism>